<dbReference type="OrthoDB" id="9804720at2"/>
<evidence type="ECO:0000256" key="6">
    <source>
        <dbReference type="ARBA" id="ARBA00022801"/>
    </source>
</evidence>
<evidence type="ECO:0000256" key="1">
    <source>
        <dbReference type="ARBA" id="ARBA00004413"/>
    </source>
</evidence>
<dbReference type="SUPFAM" id="SSF47364">
    <property type="entry name" value="Domain of the SRP/SRP receptor G-proteins"/>
    <property type="match status" value="1"/>
</dbReference>
<dbReference type="PANTHER" id="PTHR43134">
    <property type="entry name" value="SIGNAL RECOGNITION PARTICLE RECEPTOR SUBUNIT ALPHA"/>
    <property type="match status" value="1"/>
</dbReference>
<dbReference type="HOGENOM" id="CLU_009301_3_4_4"/>
<comment type="subcellular location">
    <subcellularLocation>
        <location evidence="1">Cell membrane</location>
        <topology evidence="1">Peripheral membrane protein</topology>
        <orientation evidence="1">Cytoplasmic side</orientation>
    </subcellularLocation>
</comment>
<dbReference type="SMART" id="SM00963">
    <property type="entry name" value="SRP54_N"/>
    <property type="match status" value="1"/>
</dbReference>
<dbReference type="SUPFAM" id="SSF52540">
    <property type="entry name" value="P-loop containing nucleoside triphosphate hydrolases"/>
    <property type="match status" value="1"/>
</dbReference>
<evidence type="ECO:0000259" key="11">
    <source>
        <dbReference type="SMART" id="SM00382"/>
    </source>
</evidence>
<dbReference type="KEGG" id="kde:CDSE_0514"/>
<evidence type="ECO:0000256" key="9">
    <source>
        <dbReference type="ARBA" id="ARBA00023170"/>
    </source>
</evidence>
<comment type="similarity">
    <text evidence="2">Belongs to the GTP-binding SRP family.</text>
</comment>
<evidence type="ECO:0000256" key="2">
    <source>
        <dbReference type="ARBA" id="ARBA00008531"/>
    </source>
</evidence>
<keyword evidence="9 14" id="KW-0675">Receptor</keyword>
<dbReference type="InterPro" id="IPR000897">
    <property type="entry name" value="SRP54_GTPase_dom"/>
</dbReference>
<feature type="domain" description="AAA+ ATPase" evidence="11">
    <location>
        <begin position="139"/>
        <end position="290"/>
    </location>
</feature>
<dbReference type="GO" id="GO:0005737">
    <property type="term" value="C:cytoplasm"/>
    <property type="evidence" value="ECO:0007669"/>
    <property type="project" value="UniProtKB-ARBA"/>
</dbReference>
<dbReference type="PATRIC" id="fig|1208919.3.peg.265"/>
<keyword evidence="5" id="KW-0547">Nucleotide-binding</keyword>
<keyword evidence="8" id="KW-0472">Membrane</keyword>
<dbReference type="Pfam" id="PF00448">
    <property type="entry name" value="SRP54"/>
    <property type="match status" value="1"/>
</dbReference>
<dbReference type="GO" id="GO:0005047">
    <property type="term" value="F:signal recognition particle binding"/>
    <property type="evidence" value="ECO:0007669"/>
    <property type="project" value="TreeGrafter"/>
</dbReference>
<evidence type="ECO:0000256" key="3">
    <source>
        <dbReference type="ARBA" id="ARBA00022475"/>
    </source>
</evidence>
<accession>M1LM79</accession>
<sequence>MINFFKHRINNIKNTECNEDNTLKTNDKILEEDNISSIKEIDKSSSLFKSLKKSFSYTSDSLNRLFKRSKIDDSMFEELENILIMADVGFDVSVKLLSLLRDKVKKDKITNPSDLKKELRIILTDHLRSLEGNFVINCKPTIILVVGVNGVGKTTSIGKLASYFKLNGSKVLLIAADTFRAAAIEQLTKWGNINDIMVFSKDVKDPSSVVFEGVNFGKSKGFDVIIVDTAGRLPSNDNLMNELVKIKRVISKINDSDDQETILIVDGNLGQNTINQISSFDNALKLSGLFITKMDGTAKGGVLAAIASNKNRNIPVYWVGIGEKKDDILPFVAKNFAEAMLDG</sequence>
<keyword evidence="6" id="KW-0378">Hydrolase</keyword>
<dbReference type="SMART" id="SM00382">
    <property type="entry name" value="AAA"/>
    <property type="match status" value="1"/>
</dbReference>
<gene>
    <name evidence="14" type="ORF">CDSE_0514</name>
</gene>
<name>M1LM79_9PROT</name>
<dbReference type="PANTHER" id="PTHR43134:SF1">
    <property type="entry name" value="SIGNAL RECOGNITION PARTICLE RECEPTOR SUBUNIT ALPHA"/>
    <property type="match status" value="1"/>
</dbReference>
<evidence type="ECO:0000256" key="5">
    <source>
        <dbReference type="ARBA" id="ARBA00022741"/>
    </source>
</evidence>
<evidence type="ECO:0000259" key="13">
    <source>
        <dbReference type="SMART" id="SM00963"/>
    </source>
</evidence>
<feature type="domain" description="Signal recognition particle SRP54 helical bundle" evidence="13">
    <location>
        <begin position="47"/>
        <end position="127"/>
    </location>
</feature>
<evidence type="ECO:0000256" key="8">
    <source>
        <dbReference type="ARBA" id="ARBA00023136"/>
    </source>
</evidence>
<dbReference type="AlphaFoldDB" id="M1LM79"/>
<evidence type="ECO:0000313" key="15">
    <source>
        <dbReference type="Proteomes" id="UP000011547"/>
    </source>
</evidence>
<evidence type="ECO:0000256" key="4">
    <source>
        <dbReference type="ARBA" id="ARBA00022490"/>
    </source>
</evidence>
<dbReference type="InterPro" id="IPR013822">
    <property type="entry name" value="Signal_recog_particl_SRP54_hlx"/>
</dbReference>
<dbReference type="GO" id="GO:0005886">
    <property type="term" value="C:plasma membrane"/>
    <property type="evidence" value="ECO:0007669"/>
    <property type="project" value="UniProtKB-SubCell"/>
</dbReference>
<dbReference type="NCBIfam" id="TIGR00064">
    <property type="entry name" value="ftsY"/>
    <property type="match status" value="1"/>
</dbReference>
<dbReference type="InterPro" id="IPR004390">
    <property type="entry name" value="SR_rcpt_FtsY"/>
</dbReference>
<feature type="domain" description="SRP54-type proteins GTP-binding" evidence="12">
    <location>
        <begin position="140"/>
        <end position="342"/>
    </location>
</feature>
<dbReference type="Pfam" id="PF02881">
    <property type="entry name" value="SRP54_N"/>
    <property type="match status" value="1"/>
</dbReference>
<dbReference type="InterPro" id="IPR027417">
    <property type="entry name" value="P-loop_NTPase"/>
</dbReference>
<keyword evidence="3" id="KW-1003">Cell membrane</keyword>
<evidence type="ECO:0000256" key="7">
    <source>
        <dbReference type="ARBA" id="ARBA00023134"/>
    </source>
</evidence>
<dbReference type="EMBL" id="CP003803">
    <property type="protein sequence ID" value="AGF46827.1"/>
    <property type="molecule type" value="Genomic_DNA"/>
</dbReference>
<dbReference type="InterPro" id="IPR003593">
    <property type="entry name" value="AAA+_ATPase"/>
</dbReference>
<evidence type="ECO:0000256" key="10">
    <source>
        <dbReference type="ARBA" id="ARBA00048027"/>
    </source>
</evidence>
<dbReference type="Gene3D" id="1.20.120.140">
    <property type="entry name" value="Signal recognition particle SRP54, nucleotide-binding domain"/>
    <property type="match status" value="1"/>
</dbReference>
<dbReference type="Proteomes" id="UP000011547">
    <property type="component" value="Chromosome"/>
</dbReference>
<dbReference type="InterPro" id="IPR042101">
    <property type="entry name" value="SRP54_N_sf"/>
</dbReference>
<dbReference type="InterPro" id="IPR036225">
    <property type="entry name" value="SRP/SRP_N"/>
</dbReference>
<comment type="catalytic activity">
    <reaction evidence="10">
        <text>GTP + H2O = GDP + phosphate + H(+)</text>
        <dbReference type="Rhea" id="RHEA:19669"/>
        <dbReference type="ChEBI" id="CHEBI:15377"/>
        <dbReference type="ChEBI" id="CHEBI:15378"/>
        <dbReference type="ChEBI" id="CHEBI:37565"/>
        <dbReference type="ChEBI" id="CHEBI:43474"/>
        <dbReference type="ChEBI" id="CHEBI:58189"/>
        <dbReference type="EC" id="3.6.5.4"/>
    </reaction>
</comment>
<dbReference type="GO" id="GO:0006614">
    <property type="term" value="P:SRP-dependent cotranslational protein targeting to membrane"/>
    <property type="evidence" value="ECO:0007669"/>
    <property type="project" value="InterPro"/>
</dbReference>
<dbReference type="SMART" id="SM00962">
    <property type="entry name" value="SRP54"/>
    <property type="match status" value="1"/>
</dbReference>
<dbReference type="GO" id="GO:0005525">
    <property type="term" value="F:GTP binding"/>
    <property type="evidence" value="ECO:0007669"/>
    <property type="project" value="UniProtKB-KW"/>
</dbReference>
<proteinExistence type="inferred from homology"/>
<protein>
    <submittedName>
        <fullName evidence="14">Fused signal recognition particle receptor</fullName>
    </submittedName>
</protein>
<organism evidence="14 15">
    <name type="scientific">Candidatus Kinetoplastidibacterium desouzai TCC079E</name>
    <dbReference type="NCBI Taxonomy" id="1208919"/>
    <lineage>
        <taxon>Bacteria</taxon>
        <taxon>Pseudomonadati</taxon>
        <taxon>Pseudomonadota</taxon>
        <taxon>Betaproteobacteria</taxon>
        <taxon>Candidatus Kinetoplastidibacterium</taxon>
    </lineage>
</organism>
<dbReference type="RefSeq" id="WP_015396238.1">
    <property type="nucleotide sequence ID" value="NC_020294.1"/>
</dbReference>
<evidence type="ECO:0000313" key="14">
    <source>
        <dbReference type="EMBL" id="AGF46827.1"/>
    </source>
</evidence>
<reference evidence="14 15" key="1">
    <citation type="journal article" date="2013" name="Genome Biol. Evol.">
        <title>Genome evolution and phylogenomic analysis of candidatus kinetoplastibacterium, the betaproteobacterial endosymbionts of strigomonas and angomonas.</title>
        <authorList>
            <person name="Alves J.M."/>
            <person name="Serrano M.G."/>
            <person name="Maia da Silva F."/>
            <person name="Voegtly L.J."/>
            <person name="Matveyev A.V."/>
            <person name="Teixeira M.M."/>
            <person name="Camargo E.P."/>
            <person name="Buck G.A."/>
        </authorList>
    </citation>
    <scope>NUCLEOTIDE SEQUENCE [LARGE SCALE GENOMIC DNA]</scope>
    <source>
        <strain evidence="14 15">TCC079E</strain>
    </source>
</reference>
<keyword evidence="15" id="KW-1185">Reference proteome</keyword>
<evidence type="ECO:0000259" key="12">
    <source>
        <dbReference type="SMART" id="SM00962"/>
    </source>
</evidence>
<keyword evidence="4" id="KW-0963">Cytoplasm</keyword>
<keyword evidence="7" id="KW-0342">GTP-binding</keyword>
<dbReference type="Gene3D" id="3.40.50.300">
    <property type="entry name" value="P-loop containing nucleotide triphosphate hydrolases"/>
    <property type="match status" value="1"/>
</dbReference>
<dbReference type="STRING" id="1208919.CDSE_0514"/>
<dbReference type="eggNOG" id="COG0552">
    <property type="taxonomic scope" value="Bacteria"/>
</dbReference>
<dbReference type="GO" id="GO:0003924">
    <property type="term" value="F:GTPase activity"/>
    <property type="evidence" value="ECO:0007669"/>
    <property type="project" value="TreeGrafter"/>
</dbReference>